<keyword evidence="5" id="KW-0046">Antibiotic resistance</keyword>
<dbReference type="PANTHER" id="PTHR11104">
    <property type="entry name" value="AMINOGLYCOSIDE N3-ACETYLTRANSFERASE"/>
    <property type="match status" value="1"/>
</dbReference>
<dbReference type="EC" id="2.3.1.-" evidence="5"/>
<dbReference type="GO" id="GO:0046677">
    <property type="term" value="P:response to antibiotic"/>
    <property type="evidence" value="ECO:0007669"/>
    <property type="project" value="UniProtKB-KW"/>
</dbReference>
<evidence type="ECO:0000256" key="3">
    <source>
        <dbReference type="ARBA" id="ARBA00022679"/>
    </source>
</evidence>
<organism evidence="6 7">
    <name type="scientific">Pseudodesulfovibrio hydrargyri</name>
    <dbReference type="NCBI Taxonomy" id="2125990"/>
    <lineage>
        <taxon>Bacteria</taxon>
        <taxon>Pseudomonadati</taxon>
        <taxon>Thermodesulfobacteriota</taxon>
        <taxon>Desulfovibrionia</taxon>
        <taxon>Desulfovibrionales</taxon>
        <taxon>Desulfovibrionaceae</taxon>
    </lineage>
</organism>
<comment type="caution">
    <text evidence="6">The sequence shown here is derived from an EMBL/GenBank/DDBJ whole genome shotgun (WGS) entry which is preliminary data.</text>
</comment>
<dbReference type="PANTHER" id="PTHR11104:SF0">
    <property type="entry name" value="SPBETA PROPHAGE-DERIVED AMINOGLYCOSIDE N(3')-ACETYLTRANSFERASE-LIKE PROTEIN YOKD"/>
    <property type="match status" value="1"/>
</dbReference>
<evidence type="ECO:0000256" key="5">
    <source>
        <dbReference type="RuleBase" id="RU365031"/>
    </source>
</evidence>
<dbReference type="EMBL" id="LKAQ01000004">
    <property type="protein sequence ID" value="OIQ50055.1"/>
    <property type="molecule type" value="Genomic_DNA"/>
</dbReference>
<dbReference type="InterPro" id="IPR028345">
    <property type="entry name" value="Antibiotic_NAT-like"/>
</dbReference>
<sequence>MHHYDRGQMGEALTAVGVRAGDIIFSHANVGYFGYPKEGREPETVCETIHGAFFDVLGPDGTLVMPGFSYSACKGEPFDPASTPGVGGLLADWFMARPTAVRSHDPIFSVIAEGARAKDMTDDAPAACFGKGSFWERLVAAGGKVVNLNLNVGYNALLHHVEWLANASWRMEKPFAGTVVSDGAEHPVTARYFCQRPDAPYADYDRFAAMAEAAGLVRKARVGRGQIAAIEADECVRFFLESHARDENFLKNDDCRAEGC</sequence>
<protein>
    <recommendedName>
        <fullName evidence="2 5">Aminoglycoside N(3)-acetyltransferase</fullName>
        <ecNumber evidence="5">2.3.1.-</ecNumber>
    </recommendedName>
</protein>
<accession>A0A1J5N9X6</accession>
<evidence type="ECO:0000256" key="2">
    <source>
        <dbReference type="ARBA" id="ARBA00012882"/>
    </source>
</evidence>
<dbReference type="RefSeq" id="WP_084641338.1">
    <property type="nucleotide sequence ID" value="NZ_LKAQ01000004.1"/>
</dbReference>
<evidence type="ECO:0000313" key="6">
    <source>
        <dbReference type="EMBL" id="OIQ50055.1"/>
    </source>
</evidence>
<dbReference type="SUPFAM" id="SSF110710">
    <property type="entry name" value="TTHA0583/YokD-like"/>
    <property type="match status" value="1"/>
</dbReference>
<proteinExistence type="inferred from homology"/>
<dbReference type="AlphaFoldDB" id="A0A1J5N9X6"/>
<evidence type="ECO:0000256" key="4">
    <source>
        <dbReference type="ARBA" id="ARBA00023315"/>
    </source>
</evidence>
<dbReference type="GO" id="GO:0046353">
    <property type="term" value="F:aminoglycoside 3-N-acetyltransferase activity"/>
    <property type="evidence" value="ECO:0007669"/>
    <property type="project" value="UniProtKB-EC"/>
</dbReference>
<comment type="similarity">
    <text evidence="1 5">Belongs to the antibiotic N-acetyltransferase family.</text>
</comment>
<keyword evidence="3 5" id="KW-0808">Transferase</keyword>
<comment type="catalytic activity">
    <reaction evidence="5">
        <text>a 2-deoxystreptamine antibiotic + acetyl-CoA = an N(3)-acetyl-2-deoxystreptamine antibiotic + CoA + H(+)</text>
        <dbReference type="Rhea" id="RHEA:12665"/>
        <dbReference type="ChEBI" id="CHEBI:15378"/>
        <dbReference type="ChEBI" id="CHEBI:57287"/>
        <dbReference type="ChEBI" id="CHEBI:57288"/>
        <dbReference type="ChEBI" id="CHEBI:57921"/>
        <dbReference type="ChEBI" id="CHEBI:77452"/>
        <dbReference type="EC" id="2.3.1.81"/>
    </reaction>
</comment>
<keyword evidence="7" id="KW-1185">Reference proteome</keyword>
<dbReference type="Pfam" id="PF02522">
    <property type="entry name" value="Antibiotic_NAT"/>
    <property type="match status" value="1"/>
</dbReference>
<reference evidence="6 7" key="1">
    <citation type="submission" date="2015-09" db="EMBL/GenBank/DDBJ databases">
        <title>Genome of Desulfovibrio dechloracetivorans BerOc1, a mercury methylating strain isolated from highly hydrocarbons and metals contaminated coastal sediments.</title>
        <authorList>
            <person name="Goni Urriza M."/>
            <person name="Gassie C."/>
            <person name="Bouchez O."/>
            <person name="Klopp C."/>
            <person name="Ranchou-Peyruse A."/>
            <person name="Remy G."/>
        </authorList>
    </citation>
    <scope>NUCLEOTIDE SEQUENCE [LARGE SCALE GENOMIC DNA]</scope>
    <source>
        <strain evidence="6 7">BerOc1</strain>
    </source>
</reference>
<dbReference type="Proteomes" id="UP000181901">
    <property type="component" value="Unassembled WGS sequence"/>
</dbReference>
<dbReference type="InterPro" id="IPR003679">
    <property type="entry name" value="Amioglycoside_AcTrfase"/>
</dbReference>
<evidence type="ECO:0000256" key="1">
    <source>
        <dbReference type="ARBA" id="ARBA00006383"/>
    </source>
</evidence>
<dbReference type="OrthoDB" id="7330654at2"/>
<gene>
    <name evidence="6" type="ORF">BerOc1_01985</name>
</gene>
<keyword evidence="4 5" id="KW-0012">Acyltransferase</keyword>
<evidence type="ECO:0000313" key="7">
    <source>
        <dbReference type="Proteomes" id="UP000181901"/>
    </source>
</evidence>
<name>A0A1J5N9X6_9BACT</name>